<evidence type="ECO:0000313" key="7">
    <source>
        <dbReference type="Proteomes" id="UP000184501"/>
    </source>
</evidence>
<dbReference type="InterPro" id="IPR036390">
    <property type="entry name" value="WH_DNA-bd_sf"/>
</dbReference>
<keyword evidence="2" id="KW-0805">Transcription regulation</keyword>
<dbReference type="Gene3D" id="3.40.190.10">
    <property type="entry name" value="Periplasmic binding protein-like II"/>
    <property type="match status" value="2"/>
</dbReference>
<dbReference type="SUPFAM" id="SSF46785">
    <property type="entry name" value="Winged helix' DNA-binding domain"/>
    <property type="match status" value="1"/>
</dbReference>
<dbReference type="GO" id="GO:0003700">
    <property type="term" value="F:DNA-binding transcription factor activity"/>
    <property type="evidence" value="ECO:0007669"/>
    <property type="project" value="InterPro"/>
</dbReference>
<dbReference type="GO" id="GO:0003677">
    <property type="term" value="F:DNA binding"/>
    <property type="evidence" value="ECO:0007669"/>
    <property type="project" value="UniProtKB-KW"/>
</dbReference>
<keyword evidence="7" id="KW-1185">Reference proteome</keyword>
<name>A0A1M5I7W6_STRHI</name>
<proteinExistence type="inferred from homology"/>
<keyword evidence="4" id="KW-0804">Transcription</keyword>
<dbReference type="AlphaFoldDB" id="A0A1M5I7W6"/>
<evidence type="ECO:0000256" key="1">
    <source>
        <dbReference type="ARBA" id="ARBA00009437"/>
    </source>
</evidence>
<evidence type="ECO:0000256" key="3">
    <source>
        <dbReference type="ARBA" id="ARBA00023125"/>
    </source>
</evidence>
<comment type="similarity">
    <text evidence="1">Belongs to the LysR transcriptional regulatory family.</text>
</comment>
<dbReference type="FunFam" id="1.10.10.10:FF:000001">
    <property type="entry name" value="LysR family transcriptional regulator"/>
    <property type="match status" value="1"/>
</dbReference>
<dbReference type="STRING" id="2017.SAMN05444320_107144"/>
<dbReference type="Pfam" id="PF00126">
    <property type="entry name" value="HTH_1"/>
    <property type="match status" value="1"/>
</dbReference>
<dbReference type="InterPro" id="IPR036388">
    <property type="entry name" value="WH-like_DNA-bd_sf"/>
</dbReference>
<dbReference type="SUPFAM" id="SSF53850">
    <property type="entry name" value="Periplasmic binding protein-like II"/>
    <property type="match status" value="1"/>
</dbReference>
<sequence length="302" mass="32248">MATLRQLEYLVTVVDEGSFTRAAELLHVTQPALSHQMRALERAVGGALLERLPRSVRLTPMGRAMLPHARAALADAQRARCAARQASGLESGELAVATLYSVSLGVLPPVLRVWRRAHPDVHIRLFEHRHADELLAAMDEGQADVAVGPVPPDWAGPVRELGVEEFVVVLPTDGPRDEEVVSVELATLAECAWVHYAPGHGLADLLDQVCAAAGFQPRAAVRTEQTAAAPLLAAAGLGPALVPANILPPGFDGRVLRPEPAVRRTLAAYTRREPDPVTAAFLDVLAREAHVVPSHLVGSVLP</sequence>
<dbReference type="InterPro" id="IPR000847">
    <property type="entry name" value="LysR_HTH_N"/>
</dbReference>
<dbReference type="PANTHER" id="PTHR30346:SF28">
    <property type="entry name" value="HTH-TYPE TRANSCRIPTIONAL REGULATOR CYNR"/>
    <property type="match status" value="1"/>
</dbReference>
<evidence type="ECO:0000256" key="4">
    <source>
        <dbReference type="ARBA" id="ARBA00023163"/>
    </source>
</evidence>
<dbReference type="CDD" id="cd05466">
    <property type="entry name" value="PBP2_LTTR_substrate"/>
    <property type="match status" value="1"/>
</dbReference>
<evidence type="ECO:0000256" key="2">
    <source>
        <dbReference type="ARBA" id="ARBA00023015"/>
    </source>
</evidence>
<reference evidence="6 7" key="1">
    <citation type="submission" date="2016-11" db="EMBL/GenBank/DDBJ databases">
        <authorList>
            <person name="Jaros S."/>
            <person name="Januszkiewicz K."/>
            <person name="Wedrychowicz H."/>
        </authorList>
    </citation>
    <scope>NUCLEOTIDE SEQUENCE [LARGE SCALE GENOMIC DNA]</scope>
    <source>
        <strain evidence="6 7">DSM 44523</strain>
    </source>
</reference>
<gene>
    <name evidence="6" type="ORF">SAMN05444320_107144</name>
</gene>
<dbReference type="PANTHER" id="PTHR30346">
    <property type="entry name" value="TRANSCRIPTIONAL DUAL REGULATOR HCAR-RELATED"/>
    <property type="match status" value="1"/>
</dbReference>
<dbReference type="OrthoDB" id="3673085at2"/>
<dbReference type="PRINTS" id="PR00039">
    <property type="entry name" value="HTHLYSR"/>
</dbReference>
<dbReference type="RefSeq" id="WP_073486468.1">
    <property type="nucleotide sequence ID" value="NZ_FQVN01000007.1"/>
</dbReference>
<feature type="domain" description="HTH lysR-type" evidence="5">
    <location>
        <begin position="1"/>
        <end position="59"/>
    </location>
</feature>
<dbReference type="PROSITE" id="PS50931">
    <property type="entry name" value="HTH_LYSR"/>
    <property type="match status" value="1"/>
</dbReference>
<dbReference type="EMBL" id="FQVN01000007">
    <property type="protein sequence ID" value="SHG24199.1"/>
    <property type="molecule type" value="Genomic_DNA"/>
</dbReference>
<accession>A0A1M5I7W6</accession>
<dbReference type="Gene3D" id="1.10.10.10">
    <property type="entry name" value="Winged helix-like DNA-binding domain superfamily/Winged helix DNA-binding domain"/>
    <property type="match status" value="1"/>
</dbReference>
<dbReference type="InterPro" id="IPR005119">
    <property type="entry name" value="LysR_subst-bd"/>
</dbReference>
<dbReference type="Pfam" id="PF03466">
    <property type="entry name" value="LysR_substrate"/>
    <property type="match status" value="1"/>
</dbReference>
<dbReference type="GO" id="GO:0032993">
    <property type="term" value="C:protein-DNA complex"/>
    <property type="evidence" value="ECO:0007669"/>
    <property type="project" value="TreeGrafter"/>
</dbReference>
<evidence type="ECO:0000313" key="6">
    <source>
        <dbReference type="EMBL" id="SHG24199.1"/>
    </source>
</evidence>
<protein>
    <submittedName>
        <fullName evidence="6">DNA-binding transcriptional regulator, LysR family</fullName>
    </submittedName>
</protein>
<dbReference type="Proteomes" id="UP000184501">
    <property type="component" value="Unassembled WGS sequence"/>
</dbReference>
<organism evidence="6 7">
    <name type="scientific">Streptoalloteichus hindustanus</name>
    <dbReference type="NCBI Taxonomy" id="2017"/>
    <lineage>
        <taxon>Bacteria</taxon>
        <taxon>Bacillati</taxon>
        <taxon>Actinomycetota</taxon>
        <taxon>Actinomycetes</taxon>
        <taxon>Pseudonocardiales</taxon>
        <taxon>Pseudonocardiaceae</taxon>
        <taxon>Streptoalloteichus</taxon>
    </lineage>
</organism>
<evidence type="ECO:0000259" key="5">
    <source>
        <dbReference type="PROSITE" id="PS50931"/>
    </source>
</evidence>
<keyword evidence="3 6" id="KW-0238">DNA-binding</keyword>